<evidence type="ECO:0000256" key="1">
    <source>
        <dbReference type="ARBA" id="ARBA00004479"/>
    </source>
</evidence>
<keyword evidence="2" id="KW-0812">Transmembrane</keyword>
<dbReference type="Gene3D" id="3.80.10.10">
    <property type="entry name" value="Ribonuclease Inhibitor"/>
    <property type="match status" value="1"/>
</dbReference>
<dbReference type="InterPro" id="IPR046956">
    <property type="entry name" value="RLP23-like"/>
</dbReference>
<dbReference type="InterPro" id="IPR032675">
    <property type="entry name" value="LRR_dom_sf"/>
</dbReference>
<dbReference type="InterPro" id="IPR001611">
    <property type="entry name" value="Leu-rich_rpt"/>
</dbReference>
<accession>A0AA35ZXV8</accession>
<organism evidence="7 8">
    <name type="scientific">Lactuca saligna</name>
    <name type="common">Willowleaf lettuce</name>
    <dbReference type="NCBI Taxonomy" id="75948"/>
    <lineage>
        <taxon>Eukaryota</taxon>
        <taxon>Viridiplantae</taxon>
        <taxon>Streptophyta</taxon>
        <taxon>Embryophyta</taxon>
        <taxon>Tracheophyta</taxon>
        <taxon>Spermatophyta</taxon>
        <taxon>Magnoliopsida</taxon>
        <taxon>eudicotyledons</taxon>
        <taxon>Gunneridae</taxon>
        <taxon>Pentapetalae</taxon>
        <taxon>asterids</taxon>
        <taxon>campanulids</taxon>
        <taxon>Asterales</taxon>
        <taxon>Asteraceae</taxon>
        <taxon>Cichorioideae</taxon>
        <taxon>Cichorieae</taxon>
        <taxon>Lactucinae</taxon>
        <taxon>Lactuca</taxon>
    </lineage>
</organism>
<dbReference type="GO" id="GO:0016020">
    <property type="term" value="C:membrane"/>
    <property type="evidence" value="ECO:0007669"/>
    <property type="project" value="UniProtKB-SubCell"/>
</dbReference>
<comment type="subcellular location">
    <subcellularLocation>
        <location evidence="1">Membrane</location>
        <topology evidence="1">Single-pass type I membrane protein</topology>
    </subcellularLocation>
</comment>
<evidence type="ECO:0000256" key="6">
    <source>
        <dbReference type="ARBA" id="ARBA00023180"/>
    </source>
</evidence>
<dbReference type="SUPFAM" id="SSF52058">
    <property type="entry name" value="L domain-like"/>
    <property type="match status" value="1"/>
</dbReference>
<keyword evidence="6" id="KW-0325">Glycoprotein</keyword>
<evidence type="ECO:0000313" key="8">
    <source>
        <dbReference type="Proteomes" id="UP001177003"/>
    </source>
</evidence>
<dbReference type="Proteomes" id="UP001177003">
    <property type="component" value="Chromosome 8"/>
</dbReference>
<keyword evidence="5" id="KW-0472">Membrane</keyword>
<keyword evidence="3" id="KW-0732">Signal</keyword>
<dbReference type="PANTHER" id="PTHR48063:SF106">
    <property type="entry name" value="LEUCINE-RICH REPEAT DOMAIN, L DOMAIN-LIKE PROTEIN-RELATED"/>
    <property type="match status" value="1"/>
</dbReference>
<reference evidence="7" key="1">
    <citation type="submission" date="2023-04" db="EMBL/GenBank/DDBJ databases">
        <authorList>
            <person name="Vijverberg K."/>
            <person name="Xiong W."/>
            <person name="Schranz E."/>
        </authorList>
    </citation>
    <scope>NUCLEOTIDE SEQUENCE</scope>
</reference>
<dbReference type="PANTHER" id="PTHR48063">
    <property type="entry name" value="LRR RECEPTOR-LIKE KINASE"/>
    <property type="match status" value="1"/>
</dbReference>
<evidence type="ECO:0000256" key="4">
    <source>
        <dbReference type="ARBA" id="ARBA00022989"/>
    </source>
</evidence>
<name>A0AA35ZXV8_LACSI</name>
<proteinExistence type="predicted"/>
<keyword evidence="8" id="KW-1185">Reference proteome</keyword>
<evidence type="ECO:0000256" key="2">
    <source>
        <dbReference type="ARBA" id="ARBA00022692"/>
    </source>
</evidence>
<dbReference type="AlphaFoldDB" id="A0AA35ZXV8"/>
<evidence type="ECO:0000256" key="3">
    <source>
        <dbReference type="ARBA" id="ARBA00022729"/>
    </source>
</evidence>
<keyword evidence="4" id="KW-1133">Transmembrane helix</keyword>
<evidence type="ECO:0000256" key="5">
    <source>
        <dbReference type="ARBA" id="ARBA00023136"/>
    </source>
</evidence>
<dbReference type="Pfam" id="PF00560">
    <property type="entry name" value="LRR_1"/>
    <property type="match status" value="2"/>
</dbReference>
<protein>
    <submittedName>
        <fullName evidence="7">Uncharacterized protein</fullName>
    </submittedName>
</protein>
<gene>
    <name evidence="7" type="ORF">LSALG_LOCUS38356</name>
</gene>
<evidence type="ECO:0000313" key="7">
    <source>
        <dbReference type="EMBL" id="CAI9299662.1"/>
    </source>
</evidence>
<dbReference type="EMBL" id="OX465084">
    <property type="protein sequence ID" value="CAI9299662.1"/>
    <property type="molecule type" value="Genomic_DNA"/>
</dbReference>
<sequence length="216" mass="23300">MDSSSSCCRVHKRVVLNLDVGYNNLTGIIPHCLKELKAIVNGEEKWYESNGGGDSNENVIQVMKGVDLKYTRILDIVYSMDLSSNKLVGEIPVELTALSLLLGLNLSNNHLSGNIPNTIGNLTLQTLIDEPSIYGGDIDLCGPPLPNNCSDHQDPTTTAPKKKHKAVGESIKILFFMLRKKMIGSRGKGIPQELLGHVVLRGLARGVAGSLISLSG</sequence>